<reference evidence="1 2" key="1">
    <citation type="journal article" date="2021" name="Phytopathology">
        <title>Complete genome sequence of Ralstonia syzygii subsp. indonesiensis strain LLRS-1, isolated from wilted tobacco in China.</title>
        <authorList>
            <person name="Lu C.H."/>
            <person name="Li J.Y."/>
            <person name="Mi M.G."/>
            <person name="Lin Z.L."/>
            <person name="Jiang N."/>
            <person name="Gai X."/>
            <person name="Ma J.H."/>
            <person name="Lei L.P."/>
            <person name="Xia Z.Y."/>
        </authorList>
    </citation>
    <scope>NUCLEOTIDE SEQUENCE [LARGE SCALE GENOMIC DNA]</scope>
    <source>
        <strain evidence="1 2">LLRS-1</strain>
    </source>
</reference>
<keyword evidence="2" id="KW-1185">Reference proteome</keyword>
<dbReference type="Proteomes" id="UP000677898">
    <property type="component" value="Chromosome"/>
</dbReference>
<sequence length="349" mass="39413">MTNHLTPSADLFIAHLGRSYADLDKSVWQYARNPDFDLPEHSPIGGVFFERYGFSITICPPDFYHGDDSLKSSPAVITNVQLYSGDEYYNHERYPGALPHGLDFDDNRDTLLRKLGPSAWTFPFVPSLTLERWDFDNHWIVVVYAKQMASIRMMQVGLKRNPPRPSVLPKVLEPDIHTLQSLFRREWPDVASQPSMHGIDFSPLKEAASHDDSSIRLDELPTRGVELYFHPSQEESTHGKRILSGARYFRRGVHSSVGFDGAMPCGLTFSTLLEDLVSKVGSYPLAGQADSLTGHYAWKLPDFLLHVSFSVMEQWITRIRIAVPPYYVASYLEKPRLRVPGAASQSDAG</sequence>
<dbReference type="EMBL" id="CP046729">
    <property type="protein sequence ID" value="QUP54457.1"/>
    <property type="molecule type" value="Genomic_DNA"/>
</dbReference>
<proteinExistence type="predicted"/>
<protein>
    <submittedName>
        <fullName evidence="1">Uncharacterized protein</fullName>
    </submittedName>
</protein>
<gene>
    <name evidence="1" type="ORF">GO998_12205</name>
</gene>
<evidence type="ECO:0000313" key="2">
    <source>
        <dbReference type="Proteomes" id="UP000677898"/>
    </source>
</evidence>
<accession>A0ABX7ZG98</accession>
<name>A0ABX7ZG98_9RALS</name>
<organism evidence="1 2">
    <name type="scientific">Ralstonia syzygii</name>
    <dbReference type="NCBI Taxonomy" id="28097"/>
    <lineage>
        <taxon>Bacteria</taxon>
        <taxon>Pseudomonadati</taxon>
        <taxon>Pseudomonadota</taxon>
        <taxon>Betaproteobacteria</taxon>
        <taxon>Burkholderiales</taxon>
        <taxon>Burkholderiaceae</taxon>
        <taxon>Ralstonia</taxon>
        <taxon>Ralstonia solanacearum species complex</taxon>
    </lineage>
</organism>
<dbReference type="RefSeq" id="WP_211903746.1">
    <property type="nucleotide sequence ID" value="NZ_CP046729.1"/>
</dbReference>
<evidence type="ECO:0000313" key="1">
    <source>
        <dbReference type="EMBL" id="QUP54457.1"/>
    </source>
</evidence>